<keyword evidence="1" id="KW-0732">Signal</keyword>
<evidence type="ECO:0000313" key="2">
    <source>
        <dbReference type="EMBL" id="MBY0202383.1"/>
    </source>
</evidence>
<organism evidence="2 3">
    <name type="scientific">Paenibacillus cucumis</name>
    <name type="common">ex Kampfer et al. 2016</name>
    <dbReference type="NCBI Taxonomy" id="1776858"/>
    <lineage>
        <taxon>Bacteria</taxon>
        <taxon>Bacillati</taxon>
        <taxon>Bacillota</taxon>
        <taxon>Bacilli</taxon>
        <taxon>Bacillales</taxon>
        <taxon>Paenibacillaceae</taxon>
        <taxon>Paenibacillus</taxon>
    </lineage>
</organism>
<reference evidence="2 3" key="1">
    <citation type="submission" date="2020-08" db="EMBL/GenBank/DDBJ databases">
        <title>Fungal Genomes of the International Space Station.</title>
        <authorList>
            <person name="Seuylemezian A."/>
            <person name="Singh N.K."/>
            <person name="Wood J."/>
            <person name="Venkateswaran K."/>
        </authorList>
    </citation>
    <scope>NUCLEOTIDE SEQUENCE [LARGE SCALE GENOMIC DNA]</scope>
    <source>
        <strain evidence="2 3">S/N-304-OC-R4</strain>
    </source>
</reference>
<feature type="signal peptide" evidence="1">
    <location>
        <begin position="1"/>
        <end position="23"/>
    </location>
</feature>
<dbReference type="EMBL" id="JACLIC010000007">
    <property type="protein sequence ID" value="MBY0202383.1"/>
    <property type="molecule type" value="Genomic_DNA"/>
</dbReference>
<feature type="chain" id="PRO_5046938071" description="Inhibitor I9 domain-containing protein" evidence="1">
    <location>
        <begin position="24"/>
        <end position="134"/>
    </location>
</feature>
<evidence type="ECO:0000256" key="1">
    <source>
        <dbReference type="SAM" id="SignalP"/>
    </source>
</evidence>
<accession>A0ABS7KE10</accession>
<dbReference type="Proteomes" id="UP000706031">
    <property type="component" value="Unassembled WGS sequence"/>
</dbReference>
<protein>
    <recommendedName>
        <fullName evidence="4">Inhibitor I9 domain-containing protein</fullName>
    </recommendedName>
</protein>
<gene>
    <name evidence="2" type="ORF">H7T88_03925</name>
</gene>
<comment type="caution">
    <text evidence="2">The sequence shown here is derived from an EMBL/GenBank/DDBJ whole genome shotgun (WGS) entry which is preliminary data.</text>
</comment>
<keyword evidence="3" id="KW-1185">Reference proteome</keyword>
<proteinExistence type="predicted"/>
<sequence>MNFKKTWLIVGTFALGFSLMGSAASAETNSEKVADIQINASDIQFYNVLPGKSAEVKEKALIEHNDAINLVEKQLNKDGIAIKTDLDNVEYQKYVLSLGTSFELFSAEDMKKIVEYVKFIDWYENYELNVQLRT</sequence>
<dbReference type="RefSeq" id="WP_221787044.1">
    <property type="nucleotide sequence ID" value="NZ_JACLIC010000007.1"/>
</dbReference>
<evidence type="ECO:0000313" key="3">
    <source>
        <dbReference type="Proteomes" id="UP000706031"/>
    </source>
</evidence>
<name>A0ABS7KE10_9BACL</name>
<evidence type="ECO:0008006" key="4">
    <source>
        <dbReference type="Google" id="ProtNLM"/>
    </source>
</evidence>